<evidence type="ECO:0000259" key="2">
    <source>
        <dbReference type="SMART" id="SM00849"/>
    </source>
</evidence>
<dbReference type="GO" id="GO:0016787">
    <property type="term" value="F:hydrolase activity"/>
    <property type="evidence" value="ECO:0007669"/>
    <property type="project" value="UniProtKB-KW"/>
</dbReference>
<protein>
    <submittedName>
        <fullName evidence="3">MBL fold metallo-hydrolase</fullName>
    </submittedName>
</protein>
<dbReference type="OrthoDB" id="2971563at2"/>
<gene>
    <name evidence="3" type="ORF">D3M95_05620</name>
</gene>
<feature type="compositionally biased region" description="Basic and acidic residues" evidence="1">
    <location>
        <begin position="216"/>
        <end position="230"/>
    </location>
</feature>
<dbReference type="EMBL" id="QXJK01000004">
    <property type="protein sequence ID" value="RIX35377.1"/>
    <property type="molecule type" value="Genomic_DNA"/>
</dbReference>
<dbReference type="AlphaFoldDB" id="A0A418Q7V2"/>
<dbReference type="SUPFAM" id="SSF56281">
    <property type="entry name" value="Metallo-hydrolase/oxidoreductase"/>
    <property type="match status" value="1"/>
</dbReference>
<evidence type="ECO:0000313" key="4">
    <source>
        <dbReference type="Proteomes" id="UP000285278"/>
    </source>
</evidence>
<dbReference type="CDD" id="cd06262">
    <property type="entry name" value="metallo-hydrolase-like_MBL-fold"/>
    <property type="match status" value="1"/>
</dbReference>
<dbReference type="Gene3D" id="3.60.15.10">
    <property type="entry name" value="Ribonuclease Z/Hydroxyacylglutathione hydrolase-like"/>
    <property type="match status" value="1"/>
</dbReference>
<evidence type="ECO:0000313" key="3">
    <source>
        <dbReference type="EMBL" id="RIX35377.1"/>
    </source>
</evidence>
<keyword evidence="4" id="KW-1185">Reference proteome</keyword>
<feature type="region of interest" description="Disordered" evidence="1">
    <location>
        <begin position="207"/>
        <end position="230"/>
    </location>
</feature>
<organism evidence="3 4">
    <name type="scientific">Corynebacterium falsenii</name>
    <dbReference type="NCBI Taxonomy" id="108486"/>
    <lineage>
        <taxon>Bacteria</taxon>
        <taxon>Bacillati</taxon>
        <taxon>Actinomycetota</taxon>
        <taxon>Actinomycetes</taxon>
        <taxon>Mycobacteriales</taxon>
        <taxon>Corynebacteriaceae</taxon>
        <taxon>Corynebacterium</taxon>
    </lineage>
</organism>
<comment type="caution">
    <text evidence="3">The sequence shown here is derived from an EMBL/GenBank/DDBJ whole genome shotgun (WGS) entry which is preliminary data.</text>
</comment>
<dbReference type="InterPro" id="IPR036866">
    <property type="entry name" value="RibonucZ/Hydroxyglut_hydro"/>
</dbReference>
<evidence type="ECO:0000256" key="1">
    <source>
        <dbReference type="SAM" id="MobiDB-lite"/>
    </source>
</evidence>
<reference evidence="3 4" key="1">
    <citation type="submission" date="2018-09" db="EMBL/GenBank/DDBJ databases">
        <title>Optimization and identification of Corynebacterium falsenii FN1-14 from fish paste.</title>
        <authorList>
            <person name="Daroonpunt R."/>
            <person name="Tanasupawat S."/>
        </authorList>
    </citation>
    <scope>NUCLEOTIDE SEQUENCE [LARGE SCALE GENOMIC DNA]</scope>
    <source>
        <strain evidence="3 4">FN1-14</strain>
    </source>
</reference>
<dbReference type="PANTHER" id="PTHR46233">
    <property type="entry name" value="HYDROXYACYLGLUTATHIONE HYDROLASE GLOC"/>
    <property type="match status" value="1"/>
</dbReference>
<dbReference type="InterPro" id="IPR001279">
    <property type="entry name" value="Metallo-B-lactamas"/>
</dbReference>
<dbReference type="Proteomes" id="UP000285278">
    <property type="component" value="Unassembled WGS sequence"/>
</dbReference>
<dbReference type="InterPro" id="IPR051453">
    <property type="entry name" value="MBL_Glyoxalase_II"/>
</dbReference>
<feature type="domain" description="Metallo-beta-lactamase" evidence="2">
    <location>
        <begin position="42"/>
        <end position="209"/>
    </location>
</feature>
<dbReference type="SMART" id="SM00849">
    <property type="entry name" value="Lactamase_B"/>
    <property type="match status" value="1"/>
</dbReference>
<sequence length="230" mass="24269">MSSVNEIASLSSPREVQAVCLSGSPSSVDATSLTHTTVGDMDNNVWILSRGGQALLIDAATDAPHLLELIDQLGVTVTDVLTTHRHHDHVQALQEVLEATGARHHAGRKDAEALPASVDEVYGNDEGTPGPLRLAGDQLADLGLKAVELRGHTPGGIAVLGLGRAFVGDSVFPGGVGKTNSSEDFAQLLDDVESRIFSLPGETIIHPGHGDSTTVAEEKPKVDEWRQRGW</sequence>
<dbReference type="Pfam" id="PF00753">
    <property type="entry name" value="Lactamase_B"/>
    <property type="match status" value="1"/>
</dbReference>
<proteinExistence type="predicted"/>
<keyword evidence="3" id="KW-0378">Hydrolase</keyword>
<dbReference type="PANTHER" id="PTHR46233:SF1">
    <property type="entry name" value="CONSERVED PROTEIN"/>
    <property type="match status" value="1"/>
</dbReference>
<accession>A0A418Q7V2</accession>
<name>A0A418Q7V2_9CORY</name>
<dbReference type="STRING" id="1451189.CFAL_04780"/>